<evidence type="ECO:0000256" key="1">
    <source>
        <dbReference type="SAM" id="MobiDB-lite"/>
    </source>
</evidence>
<sequence>MEETASENSATYVTPDAENTIYDQQEVSYVTGQGWQYKNYHMNPNVRNNPHRFAYPKLDKPVDNAQNSQGENSADISTSCPFANDRSARRDEGSSNYDAAVAPGSANSKESVESVLRKTESRSKLQKPRKRIAETDRPTSLTMTRASSPGEHDRVAGRLAGELDRGTDQLAWRARPILRGPFRTRSHPITMHLRPKFP</sequence>
<dbReference type="Proteomes" id="UP000266723">
    <property type="component" value="Unassembled WGS sequence"/>
</dbReference>
<dbReference type="EMBL" id="QGKV02000759">
    <property type="protein sequence ID" value="KAF3563595.1"/>
    <property type="molecule type" value="Genomic_DNA"/>
</dbReference>
<feature type="compositionally biased region" description="Basic and acidic residues" evidence="1">
    <location>
        <begin position="110"/>
        <end position="123"/>
    </location>
</feature>
<comment type="caution">
    <text evidence="2">The sequence shown here is derived from an EMBL/GenBank/DDBJ whole genome shotgun (WGS) entry which is preliminary data.</text>
</comment>
<evidence type="ECO:0008006" key="4">
    <source>
        <dbReference type="Google" id="ProtNLM"/>
    </source>
</evidence>
<name>A0ABQ7CX79_BRACR</name>
<accession>A0ABQ7CX79</accession>
<keyword evidence="3" id="KW-1185">Reference proteome</keyword>
<evidence type="ECO:0000313" key="2">
    <source>
        <dbReference type="EMBL" id="KAF3563595.1"/>
    </source>
</evidence>
<organism evidence="2 3">
    <name type="scientific">Brassica cretica</name>
    <name type="common">Mustard</name>
    <dbReference type="NCBI Taxonomy" id="69181"/>
    <lineage>
        <taxon>Eukaryota</taxon>
        <taxon>Viridiplantae</taxon>
        <taxon>Streptophyta</taxon>
        <taxon>Embryophyta</taxon>
        <taxon>Tracheophyta</taxon>
        <taxon>Spermatophyta</taxon>
        <taxon>Magnoliopsida</taxon>
        <taxon>eudicotyledons</taxon>
        <taxon>Gunneridae</taxon>
        <taxon>Pentapetalae</taxon>
        <taxon>rosids</taxon>
        <taxon>malvids</taxon>
        <taxon>Brassicales</taxon>
        <taxon>Brassicaceae</taxon>
        <taxon>Brassiceae</taxon>
        <taxon>Brassica</taxon>
    </lineage>
</organism>
<gene>
    <name evidence="2" type="ORF">DY000_02015853</name>
</gene>
<proteinExistence type="predicted"/>
<feature type="compositionally biased region" description="Polar residues" evidence="1">
    <location>
        <begin position="64"/>
        <end position="81"/>
    </location>
</feature>
<reference evidence="2 3" key="1">
    <citation type="journal article" date="2020" name="BMC Genomics">
        <title>Intraspecific diversification of the crop wild relative Brassica cretica Lam. using demographic model selection.</title>
        <authorList>
            <person name="Kioukis A."/>
            <person name="Michalopoulou V.A."/>
            <person name="Briers L."/>
            <person name="Pirintsos S."/>
            <person name="Studholme D.J."/>
            <person name="Pavlidis P."/>
            <person name="Sarris P.F."/>
        </authorList>
    </citation>
    <scope>NUCLEOTIDE SEQUENCE [LARGE SCALE GENOMIC DNA]</scope>
    <source>
        <strain evidence="3">cv. PFS-1207/04</strain>
    </source>
</reference>
<evidence type="ECO:0000313" key="3">
    <source>
        <dbReference type="Proteomes" id="UP000266723"/>
    </source>
</evidence>
<protein>
    <recommendedName>
        <fullName evidence="4">DUF4005 domain-containing protein</fullName>
    </recommendedName>
</protein>
<feature type="region of interest" description="Disordered" evidence="1">
    <location>
        <begin position="41"/>
        <end position="155"/>
    </location>
</feature>
<feature type="compositionally biased region" description="Polar residues" evidence="1">
    <location>
        <begin position="138"/>
        <end position="147"/>
    </location>
</feature>